<organism evidence="1 2">
    <name type="scientific">Qingshengfaniella alkalisoli</name>
    <dbReference type="NCBI Taxonomy" id="2599296"/>
    <lineage>
        <taxon>Bacteria</taxon>
        <taxon>Pseudomonadati</taxon>
        <taxon>Pseudomonadota</taxon>
        <taxon>Alphaproteobacteria</taxon>
        <taxon>Rhodobacterales</taxon>
        <taxon>Paracoccaceae</taxon>
        <taxon>Qingshengfaniella</taxon>
    </lineage>
</organism>
<dbReference type="Proteomes" id="UP000318483">
    <property type="component" value="Chromosome"/>
</dbReference>
<evidence type="ECO:0000313" key="1">
    <source>
        <dbReference type="EMBL" id="QDY70119.1"/>
    </source>
</evidence>
<sequence>MAGKQTRSQQRKAKAKEAGDPFEYLLNCWKRERDPEKKRELAFQLLPYIRPRLKAVDVSATLTSTVEVTIGGDDE</sequence>
<protein>
    <submittedName>
        <fullName evidence="1">Uncharacterized protein</fullName>
    </submittedName>
</protein>
<dbReference type="RefSeq" id="WP_146365511.1">
    <property type="nucleotide sequence ID" value="NZ_CP042261.1"/>
</dbReference>
<reference evidence="1 2" key="1">
    <citation type="submission" date="2019-07" db="EMBL/GenBank/DDBJ databases">
        <title>Litoreibacter alkalisoli sp. nov., isolated from saline-alkaline soil.</title>
        <authorList>
            <person name="Wang S."/>
            <person name="Xu L."/>
            <person name="Xing Y.-T."/>
            <person name="Sun J.-Q."/>
        </authorList>
    </citation>
    <scope>NUCLEOTIDE SEQUENCE [LARGE SCALE GENOMIC DNA]</scope>
    <source>
        <strain evidence="1 2">LN3S51</strain>
    </source>
</reference>
<name>A0A5B8I8K5_9RHOB</name>
<evidence type="ECO:0000313" key="2">
    <source>
        <dbReference type="Proteomes" id="UP000318483"/>
    </source>
</evidence>
<accession>A0A5B8I8K5</accession>
<keyword evidence="2" id="KW-1185">Reference proteome</keyword>
<dbReference type="AlphaFoldDB" id="A0A5B8I8K5"/>
<dbReference type="KEGG" id="lit:FPZ52_11135"/>
<proteinExistence type="predicted"/>
<gene>
    <name evidence="1" type="ORF">FPZ52_11135</name>
</gene>
<dbReference type="EMBL" id="CP042261">
    <property type="protein sequence ID" value="QDY70119.1"/>
    <property type="molecule type" value="Genomic_DNA"/>
</dbReference>